<dbReference type="RefSeq" id="WP_098006859.1">
    <property type="nucleotide sequence ID" value="NZ_NVMX01000151.1"/>
</dbReference>
<comment type="caution">
    <text evidence="1">The sequence shown here is derived from an EMBL/GenBank/DDBJ whole genome shotgun (WGS) entry which is preliminary data.</text>
</comment>
<accession>A0A9X6STF4</accession>
<evidence type="ECO:0000313" key="2">
    <source>
        <dbReference type="Proteomes" id="UP000219922"/>
    </source>
</evidence>
<organism evidence="1 2">
    <name type="scientific">Bacillus cereus</name>
    <dbReference type="NCBI Taxonomy" id="1396"/>
    <lineage>
        <taxon>Bacteria</taxon>
        <taxon>Bacillati</taxon>
        <taxon>Bacillota</taxon>
        <taxon>Bacilli</taxon>
        <taxon>Bacillales</taxon>
        <taxon>Bacillaceae</taxon>
        <taxon>Bacillus</taxon>
        <taxon>Bacillus cereus group</taxon>
    </lineage>
</organism>
<reference evidence="1 2" key="1">
    <citation type="submission" date="2017-09" db="EMBL/GenBank/DDBJ databases">
        <title>Large-scale bioinformatics analysis of Bacillus genomes uncovers conserved roles of natural products in bacterial physiology.</title>
        <authorList>
            <consortium name="Agbiome Team Llc"/>
            <person name="Bleich R.M."/>
            <person name="Grubbs K.J."/>
            <person name="Santa Maria K.C."/>
            <person name="Allen S.E."/>
            <person name="Farag S."/>
            <person name="Shank E.A."/>
            <person name="Bowers A."/>
        </authorList>
    </citation>
    <scope>NUCLEOTIDE SEQUENCE [LARGE SCALE GENOMIC DNA]</scope>
    <source>
        <strain evidence="1 2">AFS092789</strain>
    </source>
</reference>
<protein>
    <submittedName>
        <fullName evidence="1">Uncharacterized protein</fullName>
    </submittedName>
</protein>
<sequence>MKTPEKRYECPLCRSCPTEEEWNEYNRIAIITFDSDPLPEGLEGGQFDCPSCEQYVSGEDLLEF</sequence>
<gene>
    <name evidence="1" type="ORF">CON36_32860</name>
</gene>
<name>A0A9X6STF4_BACCE</name>
<dbReference type="Proteomes" id="UP000219922">
    <property type="component" value="Unassembled WGS sequence"/>
</dbReference>
<dbReference type="AlphaFoldDB" id="A0A9X6STF4"/>
<dbReference type="EMBL" id="NVMX01000151">
    <property type="protein sequence ID" value="PDZ94636.1"/>
    <property type="molecule type" value="Genomic_DNA"/>
</dbReference>
<evidence type="ECO:0000313" key="1">
    <source>
        <dbReference type="EMBL" id="PDZ94636.1"/>
    </source>
</evidence>
<proteinExistence type="predicted"/>